<feature type="transmembrane region" description="Helical" evidence="6">
    <location>
        <begin position="127"/>
        <end position="146"/>
    </location>
</feature>
<dbReference type="PANTHER" id="PTHR30341:SF0">
    <property type="entry name" value="NA(+)_H(+) ANTIPORTER NHAA"/>
    <property type="match status" value="1"/>
</dbReference>
<keyword evidence="6" id="KW-0050">Antiport</keyword>
<dbReference type="PANTHER" id="PTHR30341">
    <property type="entry name" value="SODIUM ION/PROTON ANTIPORTER NHAA-RELATED"/>
    <property type="match status" value="1"/>
</dbReference>
<dbReference type="GO" id="GO:0006885">
    <property type="term" value="P:regulation of pH"/>
    <property type="evidence" value="ECO:0007669"/>
    <property type="project" value="UniProtKB-UniRule"/>
</dbReference>
<comment type="function">
    <text evidence="6">Na(+)/H(+) antiporter that extrudes sodium in exchange for external protons.</text>
</comment>
<keyword evidence="6" id="KW-0813">Transport</keyword>
<dbReference type="AlphaFoldDB" id="S2D306"/>
<name>S2D306_INDAL</name>
<keyword evidence="3 6" id="KW-0812">Transmembrane</keyword>
<feature type="transmembrane region" description="Helical" evidence="6">
    <location>
        <begin position="336"/>
        <end position="355"/>
    </location>
</feature>
<keyword evidence="6" id="KW-0406">Ion transport</keyword>
<feature type="transmembrane region" description="Helical" evidence="6">
    <location>
        <begin position="375"/>
        <end position="397"/>
    </location>
</feature>
<feature type="transmembrane region" description="Helical" evidence="6">
    <location>
        <begin position="94"/>
        <end position="115"/>
    </location>
</feature>
<reference evidence="7 8" key="1">
    <citation type="journal article" date="2013" name="Genome Announc.">
        <title>Draft Genome Sequence of Indibacter alkaliphilus Strain LW1T, Isolated from Lonar Lake, a Haloalkaline Lake in the Buldana District of Maharashtra, India.</title>
        <authorList>
            <person name="Singh A."/>
            <person name="Kumar Jangir P."/>
            <person name="Sharma R."/>
            <person name="Singh A."/>
            <person name="Kumar Pinnaka A."/>
            <person name="Shivaji S."/>
        </authorList>
    </citation>
    <scope>NUCLEOTIDE SEQUENCE [LARGE SCALE GENOMIC DNA]</scope>
    <source>
        <strain evidence="8">CCUG 57479 / KCTC 22604 / LW1</strain>
    </source>
</reference>
<keyword evidence="8" id="KW-1185">Reference proteome</keyword>
<feature type="transmembrane region" description="Helical" evidence="6">
    <location>
        <begin position="182"/>
        <end position="199"/>
    </location>
</feature>
<keyword evidence="5 6" id="KW-0472">Membrane</keyword>
<dbReference type="Gene3D" id="1.20.1530.10">
    <property type="entry name" value="Na+/H+ antiporter like domain"/>
    <property type="match status" value="1"/>
</dbReference>
<accession>S2D306</accession>
<evidence type="ECO:0000313" key="8">
    <source>
        <dbReference type="Proteomes" id="UP000006073"/>
    </source>
</evidence>
<keyword evidence="6" id="KW-0915">Sodium</keyword>
<sequence length="450" mass="48822">MLDPMMRFIKNSTFSSFLLFFSAALALILANSPAQAYTQWLLSQSIGFSLGSFVVEKPLLLWINDGLMSIFFFVIGLELKREILAGELSTPKNVLMPIVGAIGGMVIPALIYLSINAGGSTEVMRGWGIPMATDIAFALGVLYLLGPKVPVQLKVFLTALAIIDDLGAVLIVAIFYTSEISLVNLTIGAIILALMFALNKMGIRRVLIFAILGIGGVWLATLLSGVHATVAAVLAAFAIPADRRIDKSNYLDNINQLASKFKIANKARDEKYLLSSEEENIIGEIKRVSKASISPLQRLERNMHGLVEFFVMPVFALANAGVVLDSNWMEMISSPIAMGVSFGLVFGKVIGIYGLCMLGLKLGWFRIPDRLNTKMLLGASFLAAIGFTMSLFINALAFTNPIYIEQAKMGILLASLTSGFLGYWVLRKAIHQPSKNKGEKVEATVVEVSA</sequence>
<feature type="transmembrane region" description="Helical" evidence="6">
    <location>
        <begin position="409"/>
        <end position="426"/>
    </location>
</feature>
<evidence type="ECO:0000256" key="2">
    <source>
        <dbReference type="ARBA" id="ARBA00022475"/>
    </source>
</evidence>
<organism evidence="7 8">
    <name type="scientific">Indibacter alkaliphilus (strain CCUG 57479 / KCTC 22604 / LW1)</name>
    <dbReference type="NCBI Taxonomy" id="1189612"/>
    <lineage>
        <taxon>Bacteria</taxon>
        <taxon>Pseudomonadati</taxon>
        <taxon>Bacteroidota</taxon>
        <taxon>Cytophagia</taxon>
        <taxon>Cytophagales</taxon>
        <taxon>Cyclobacteriaceae</taxon>
    </lineage>
</organism>
<keyword evidence="2 6" id="KW-1003">Cell membrane</keyword>
<dbReference type="eggNOG" id="COG3004">
    <property type="taxonomic scope" value="Bacteria"/>
</dbReference>
<dbReference type="GO" id="GO:0015385">
    <property type="term" value="F:sodium:proton antiporter activity"/>
    <property type="evidence" value="ECO:0007669"/>
    <property type="project" value="UniProtKB-UniRule"/>
</dbReference>
<protein>
    <recommendedName>
        <fullName evidence="6">Na(+)/H(+) antiporter NhaA</fullName>
    </recommendedName>
    <alternativeName>
        <fullName evidence="6">Sodium/proton antiporter NhaA</fullName>
    </alternativeName>
</protein>
<evidence type="ECO:0000256" key="5">
    <source>
        <dbReference type="ARBA" id="ARBA00023136"/>
    </source>
</evidence>
<dbReference type="InterPro" id="IPR023171">
    <property type="entry name" value="Na/H_antiporter_dom_sf"/>
</dbReference>
<dbReference type="Proteomes" id="UP000006073">
    <property type="component" value="Unassembled WGS sequence"/>
</dbReference>
<feature type="transmembrane region" description="Helical" evidence="6">
    <location>
        <begin position="155"/>
        <end position="176"/>
    </location>
</feature>
<keyword evidence="4 6" id="KW-1133">Transmembrane helix</keyword>
<evidence type="ECO:0000256" key="1">
    <source>
        <dbReference type="ARBA" id="ARBA00004429"/>
    </source>
</evidence>
<comment type="caution">
    <text evidence="7">The sequence shown here is derived from an EMBL/GenBank/DDBJ whole genome shotgun (WGS) entry which is preliminary data.</text>
</comment>
<dbReference type="HAMAP" id="MF_01844">
    <property type="entry name" value="NhaA"/>
    <property type="match status" value="1"/>
</dbReference>
<comment type="similarity">
    <text evidence="6">Belongs to the NhaA Na(+)/H(+) (TC 2.A.33) antiporter family.</text>
</comment>
<comment type="subcellular location">
    <subcellularLocation>
        <location evidence="1">Cell inner membrane</location>
        <topology evidence="1">Multi-pass membrane protein</topology>
    </subcellularLocation>
    <subcellularLocation>
        <location evidence="6">Cell membrane</location>
        <topology evidence="6">Multi-pass membrane protein</topology>
    </subcellularLocation>
</comment>
<evidence type="ECO:0000256" key="6">
    <source>
        <dbReference type="HAMAP-Rule" id="MF_01844"/>
    </source>
</evidence>
<dbReference type="STRING" id="1189612.A33Q_3849"/>
<gene>
    <name evidence="6" type="primary">nhaA</name>
    <name evidence="7" type="ORF">A33Q_3849</name>
</gene>
<dbReference type="EMBL" id="ALWO02000047">
    <property type="protein sequence ID" value="EOZ93259.1"/>
    <property type="molecule type" value="Genomic_DNA"/>
</dbReference>
<dbReference type="Pfam" id="PF06965">
    <property type="entry name" value="Na_H_antiport_1"/>
    <property type="match status" value="1"/>
</dbReference>
<dbReference type="InterPro" id="IPR004670">
    <property type="entry name" value="NhaA"/>
</dbReference>
<evidence type="ECO:0000313" key="7">
    <source>
        <dbReference type="EMBL" id="EOZ93259.1"/>
    </source>
</evidence>
<evidence type="ECO:0000256" key="4">
    <source>
        <dbReference type="ARBA" id="ARBA00022989"/>
    </source>
</evidence>
<feature type="transmembrane region" description="Helical" evidence="6">
    <location>
        <begin position="60"/>
        <end position="79"/>
    </location>
</feature>
<keyword evidence="6" id="KW-0739">Sodium transport</keyword>
<dbReference type="NCBIfam" id="TIGR00773">
    <property type="entry name" value="NhaA"/>
    <property type="match status" value="1"/>
</dbReference>
<feature type="transmembrane region" description="Helical" evidence="6">
    <location>
        <begin position="305"/>
        <end position="324"/>
    </location>
</feature>
<dbReference type="GO" id="GO:0005886">
    <property type="term" value="C:plasma membrane"/>
    <property type="evidence" value="ECO:0007669"/>
    <property type="project" value="UniProtKB-SubCell"/>
</dbReference>
<comment type="catalytic activity">
    <reaction evidence="6">
        <text>Na(+)(in) + 2 H(+)(out) = Na(+)(out) + 2 H(+)(in)</text>
        <dbReference type="Rhea" id="RHEA:29251"/>
        <dbReference type="ChEBI" id="CHEBI:15378"/>
        <dbReference type="ChEBI" id="CHEBI:29101"/>
    </reaction>
</comment>
<proteinExistence type="inferred from homology"/>
<evidence type="ECO:0000256" key="3">
    <source>
        <dbReference type="ARBA" id="ARBA00022692"/>
    </source>
</evidence>
<feature type="transmembrane region" description="Helical" evidence="6">
    <location>
        <begin position="206"/>
        <end position="239"/>
    </location>
</feature>